<feature type="compositionally biased region" description="Polar residues" evidence="1">
    <location>
        <begin position="179"/>
        <end position="195"/>
    </location>
</feature>
<proteinExistence type="predicted"/>
<feature type="compositionally biased region" description="Basic and acidic residues" evidence="1">
    <location>
        <begin position="283"/>
        <end position="298"/>
    </location>
</feature>
<evidence type="ECO:0000313" key="2">
    <source>
        <dbReference type="EMBL" id="MEQ2249238.1"/>
    </source>
</evidence>
<evidence type="ECO:0000256" key="1">
    <source>
        <dbReference type="SAM" id="MobiDB-lite"/>
    </source>
</evidence>
<gene>
    <name evidence="2" type="ORF">ILYODFUR_027394</name>
</gene>
<reference evidence="2 3" key="1">
    <citation type="submission" date="2021-06" db="EMBL/GenBank/DDBJ databases">
        <authorList>
            <person name="Palmer J.M."/>
        </authorList>
    </citation>
    <scope>NUCLEOTIDE SEQUENCE [LARGE SCALE GENOMIC DNA]</scope>
    <source>
        <strain evidence="3">if_2019</strain>
        <tissue evidence="2">Muscle</tissue>
    </source>
</reference>
<feature type="region of interest" description="Disordered" evidence="1">
    <location>
        <begin position="179"/>
        <end position="298"/>
    </location>
</feature>
<dbReference type="EMBL" id="JAHRIQ010084698">
    <property type="protein sequence ID" value="MEQ2249238.1"/>
    <property type="molecule type" value="Genomic_DNA"/>
</dbReference>
<feature type="compositionally biased region" description="Basic and acidic residues" evidence="1">
    <location>
        <begin position="213"/>
        <end position="265"/>
    </location>
</feature>
<keyword evidence="3" id="KW-1185">Reference proteome</keyword>
<dbReference type="Proteomes" id="UP001482620">
    <property type="component" value="Unassembled WGS sequence"/>
</dbReference>
<name>A0ABV0UYI6_9TELE</name>
<evidence type="ECO:0000313" key="3">
    <source>
        <dbReference type="Proteomes" id="UP001482620"/>
    </source>
</evidence>
<sequence>MCCPFHIKYTRVVWKEGEQEKEGVVPDNWIDRNKRSVRWPHSMSITKTERALKEKINPEDDWMMFPLIKIKITSAKRRECESYNLTSQAEDDEEDQDLAARSKRSRAKKGTPEGFVRSELTSSDEEESIKAPRELQSIHNADILNNIYSEDETMSVADGTRARETSTFLNLLETFTSCAGSQTSTPSPQYASTAPQHRDLSTPRSRHAVPGCTRDEVLDGYRYRSRHRDDASRSRSRHSDGASRSRSRHRDDASRSRSRHSDGASRSRSRHRDGASRSRSRHRDGASRSRSHSDTFRSRSMHHDDAYMSRHLDDSFRLGNGRWALPLPLAVFQKKVLNLLMELRDQHKRTQPISSAVHVERMAAIEDLEREEECLCNPKAFDALSNRCCQLPELEERTLRTVSTRFLIGSSPMHQCTFNMKGKQGKRSLEKTKVYGAIKDGIMTGDEAATEDIIRIHAAEHLKHAPQRSGGHKAITQD</sequence>
<accession>A0ABV0UYI6</accession>
<feature type="region of interest" description="Disordered" evidence="1">
    <location>
        <begin position="86"/>
        <end position="133"/>
    </location>
</feature>
<organism evidence="2 3">
    <name type="scientific">Ilyodon furcidens</name>
    <name type="common">goldbreast splitfin</name>
    <dbReference type="NCBI Taxonomy" id="33524"/>
    <lineage>
        <taxon>Eukaryota</taxon>
        <taxon>Metazoa</taxon>
        <taxon>Chordata</taxon>
        <taxon>Craniata</taxon>
        <taxon>Vertebrata</taxon>
        <taxon>Euteleostomi</taxon>
        <taxon>Actinopterygii</taxon>
        <taxon>Neopterygii</taxon>
        <taxon>Teleostei</taxon>
        <taxon>Neoteleostei</taxon>
        <taxon>Acanthomorphata</taxon>
        <taxon>Ovalentaria</taxon>
        <taxon>Atherinomorphae</taxon>
        <taxon>Cyprinodontiformes</taxon>
        <taxon>Goodeidae</taxon>
        <taxon>Ilyodon</taxon>
    </lineage>
</organism>
<comment type="caution">
    <text evidence="2">The sequence shown here is derived from an EMBL/GenBank/DDBJ whole genome shotgun (WGS) entry which is preliminary data.</text>
</comment>
<protein>
    <submittedName>
        <fullName evidence="2">Uncharacterized protein</fullName>
    </submittedName>
</protein>